<feature type="transmembrane region" description="Helical" evidence="5">
    <location>
        <begin position="564"/>
        <end position="582"/>
    </location>
</feature>
<dbReference type="AlphaFoldDB" id="A0A5C5YZH9"/>
<dbReference type="Proteomes" id="UP000315010">
    <property type="component" value="Unassembled WGS sequence"/>
</dbReference>
<protein>
    <submittedName>
        <fullName evidence="7">O-Antigen ligase</fullName>
    </submittedName>
</protein>
<evidence type="ECO:0000256" key="2">
    <source>
        <dbReference type="ARBA" id="ARBA00022692"/>
    </source>
</evidence>
<reference evidence="7 8" key="1">
    <citation type="submission" date="2019-02" db="EMBL/GenBank/DDBJ databases">
        <title>Deep-cultivation of Planctomycetes and their phenomic and genomic characterization uncovers novel biology.</title>
        <authorList>
            <person name="Wiegand S."/>
            <person name="Jogler M."/>
            <person name="Boedeker C."/>
            <person name="Pinto D."/>
            <person name="Vollmers J."/>
            <person name="Rivas-Marin E."/>
            <person name="Kohn T."/>
            <person name="Peeters S.H."/>
            <person name="Heuer A."/>
            <person name="Rast P."/>
            <person name="Oberbeckmann S."/>
            <person name="Bunk B."/>
            <person name="Jeske O."/>
            <person name="Meyerdierks A."/>
            <person name="Storesund J.E."/>
            <person name="Kallscheuer N."/>
            <person name="Luecker S."/>
            <person name="Lage O.M."/>
            <person name="Pohl T."/>
            <person name="Merkel B.J."/>
            <person name="Hornburger P."/>
            <person name="Mueller R.-W."/>
            <person name="Bruemmer F."/>
            <person name="Labrenz M."/>
            <person name="Spormann A.M."/>
            <person name="Op Den Camp H."/>
            <person name="Overmann J."/>
            <person name="Amann R."/>
            <person name="Jetten M.S.M."/>
            <person name="Mascher T."/>
            <person name="Medema M.H."/>
            <person name="Devos D.P."/>
            <person name="Kaster A.-K."/>
            <person name="Ovreas L."/>
            <person name="Rohde M."/>
            <person name="Galperin M.Y."/>
            <person name="Jogler C."/>
        </authorList>
    </citation>
    <scope>NUCLEOTIDE SEQUENCE [LARGE SCALE GENOMIC DNA]</scope>
    <source>
        <strain evidence="7 8">CA13</strain>
    </source>
</reference>
<dbReference type="GO" id="GO:0016020">
    <property type="term" value="C:membrane"/>
    <property type="evidence" value="ECO:0007669"/>
    <property type="project" value="UniProtKB-SubCell"/>
</dbReference>
<dbReference type="EMBL" id="SJPJ01000001">
    <property type="protein sequence ID" value="TWT80146.1"/>
    <property type="molecule type" value="Genomic_DNA"/>
</dbReference>
<feature type="transmembrane region" description="Helical" evidence="5">
    <location>
        <begin position="34"/>
        <end position="51"/>
    </location>
</feature>
<feature type="transmembrane region" description="Helical" evidence="5">
    <location>
        <begin position="165"/>
        <end position="182"/>
    </location>
</feature>
<evidence type="ECO:0000313" key="8">
    <source>
        <dbReference type="Proteomes" id="UP000315010"/>
    </source>
</evidence>
<feature type="transmembrane region" description="Helical" evidence="5">
    <location>
        <begin position="486"/>
        <end position="505"/>
    </location>
</feature>
<evidence type="ECO:0000256" key="3">
    <source>
        <dbReference type="ARBA" id="ARBA00022989"/>
    </source>
</evidence>
<evidence type="ECO:0000256" key="4">
    <source>
        <dbReference type="ARBA" id="ARBA00023136"/>
    </source>
</evidence>
<comment type="subcellular location">
    <subcellularLocation>
        <location evidence="1">Membrane</location>
        <topology evidence="1">Multi-pass membrane protein</topology>
    </subcellularLocation>
</comment>
<keyword evidence="8" id="KW-1185">Reference proteome</keyword>
<gene>
    <name evidence="7" type="ORF">CA13_15590</name>
</gene>
<feature type="transmembrane region" description="Helical" evidence="5">
    <location>
        <begin position="464"/>
        <end position="480"/>
    </location>
</feature>
<accession>A0A5C5YZH9</accession>
<feature type="transmembrane region" description="Helical" evidence="5">
    <location>
        <begin position="286"/>
        <end position="307"/>
    </location>
</feature>
<dbReference type="PANTHER" id="PTHR37422">
    <property type="entry name" value="TEICHURONIC ACID BIOSYNTHESIS PROTEIN TUAE"/>
    <property type="match status" value="1"/>
</dbReference>
<evidence type="ECO:0000256" key="1">
    <source>
        <dbReference type="ARBA" id="ARBA00004141"/>
    </source>
</evidence>
<evidence type="ECO:0000259" key="6">
    <source>
        <dbReference type="Pfam" id="PF04932"/>
    </source>
</evidence>
<feature type="transmembrane region" description="Helical" evidence="5">
    <location>
        <begin position="433"/>
        <end position="452"/>
    </location>
</feature>
<keyword evidence="3 5" id="KW-1133">Transmembrane helix</keyword>
<keyword evidence="7" id="KW-0436">Ligase</keyword>
<evidence type="ECO:0000313" key="7">
    <source>
        <dbReference type="EMBL" id="TWT80146.1"/>
    </source>
</evidence>
<keyword evidence="2 5" id="KW-0812">Transmembrane</keyword>
<dbReference type="OrthoDB" id="260459at2"/>
<dbReference type="GO" id="GO:0016874">
    <property type="term" value="F:ligase activity"/>
    <property type="evidence" value="ECO:0007669"/>
    <property type="project" value="UniProtKB-KW"/>
</dbReference>
<evidence type="ECO:0000256" key="5">
    <source>
        <dbReference type="SAM" id="Phobius"/>
    </source>
</evidence>
<dbReference type="Pfam" id="PF04932">
    <property type="entry name" value="Wzy_C"/>
    <property type="match status" value="1"/>
</dbReference>
<dbReference type="InterPro" id="IPR007016">
    <property type="entry name" value="O-antigen_ligase-rel_domated"/>
</dbReference>
<name>A0A5C5YZH9_9BACT</name>
<proteinExistence type="predicted"/>
<feature type="transmembrane region" description="Helical" evidence="5">
    <location>
        <begin position="98"/>
        <end position="119"/>
    </location>
</feature>
<feature type="transmembrane region" description="Helical" evidence="5">
    <location>
        <begin position="313"/>
        <end position="330"/>
    </location>
</feature>
<keyword evidence="4 5" id="KW-0472">Membrane</keyword>
<feature type="transmembrane region" description="Helical" evidence="5">
    <location>
        <begin position="238"/>
        <end position="259"/>
    </location>
</feature>
<feature type="domain" description="O-antigen ligase-related" evidence="6">
    <location>
        <begin position="298"/>
        <end position="436"/>
    </location>
</feature>
<comment type="caution">
    <text evidence="7">The sequence shown here is derived from an EMBL/GenBank/DDBJ whole genome shotgun (WGS) entry which is preliminary data.</text>
</comment>
<dbReference type="PANTHER" id="PTHR37422:SF23">
    <property type="entry name" value="TEICHURONIC ACID BIOSYNTHESIS PROTEIN TUAE"/>
    <property type="match status" value="1"/>
</dbReference>
<dbReference type="RefSeq" id="WP_146395226.1">
    <property type="nucleotide sequence ID" value="NZ_SJPJ01000001.1"/>
</dbReference>
<sequence>MAFFRHTIHVVTTLLLVAVPGLIAFDCGGFLPWSHWLLSVLAILFVILVTVGHSEDHPKWDTTIHGADNDVSHRHADSPLSPPMGAISFMFQSSLERLMHWTPLILILVFAAVSLLQTLSLDASVVRWLSPASADVFQHWLPKALGIAAPDRFTVSVSPWLTNNFTSRAIILAAFAFVGGRLMTNRHFVIAMMIGLALTGLLHAAAGYYQQAVSPGVNLFGVTRIGRPFGPFVNRANAGAMLNLGLAAAIGLLSARLHGRWDYPRKRQRGFHGSFRRLIVDRVRAILLDRPSLLISFGIVFIVSAILACGSRGALMGLVAGTIACAICAVSTQKLPLFLVASVGVGLMALMTLGKTGIEATSLERFLETSESITRDNARLRHWPDGLRAATSSLPLGGGMGAYQYTYLPFQQTGGPNWFLNADNQWVEWFTEGGLPIAGAMLVALFSAMVALRRLLEASDPANRGLAIAGVFAIAAIGISQTFDFALTASSIALAATLLAAAIHARAAKTQAAQSLAAQMPHAFPKPRIDHSDHVDRMSHASRIQQVVRAWIERFAAIPAPFRYWSGRIAVAVVFLGMLAWAQHQTRREAMAYAVVRNCKLQLADDALDYPTLLELEQRVDRAIDQARLCDPLLIQQCLVQRRLFRIERIGRLLDDQPISAAEAVRRTSLELIRVNESLLGDPPLSDDPRLRRITDLSRQTLQRCPLSETALWNLAQLDFSEGYRSRTPAILEQLSRLRCRNGDILAGIAATAWQMGEKETAAQAWKQLLLVDAKRLPKVFQQLSKTEGAIRLSQVLPDEIGSDDNHASNHRQLLLNAARLQNQLPADQQDPIVRARALKLLQIPISPAERELKKELEEE</sequence>
<feature type="transmembrane region" description="Helical" evidence="5">
    <location>
        <begin position="189"/>
        <end position="209"/>
    </location>
</feature>
<organism evidence="7 8">
    <name type="scientific">Novipirellula herctigrandis</name>
    <dbReference type="NCBI Taxonomy" id="2527986"/>
    <lineage>
        <taxon>Bacteria</taxon>
        <taxon>Pseudomonadati</taxon>
        <taxon>Planctomycetota</taxon>
        <taxon>Planctomycetia</taxon>
        <taxon>Pirellulales</taxon>
        <taxon>Pirellulaceae</taxon>
        <taxon>Novipirellula</taxon>
    </lineage>
</organism>
<dbReference type="InterPro" id="IPR051533">
    <property type="entry name" value="WaaL-like"/>
</dbReference>
<feature type="transmembrane region" description="Helical" evidence="5">
    <location>
        <begin position="337"/>
        <end position="358"/>
    </location>
</feature>